<dbReference type="InterPro" id="IPR036709">
    <property type="entry name" value="Autotransporte_beta_dom_sf"/>
</dbReference>
<dbReference type="Proteomes" id="UP000007581">
    <property type="component" value="Chromosome"/>
</dbReference>
<feature type="signal peptide" evidence="6">
    <location>
        <begin position="1"/>
        <end position="26"/>
    </location>
</feature>
<keyword evidence="2" id="KW-1134">Transmembrane beta strand</keyword>
<protein>
    <submittedName>
        <fullName evidence="8">Cell surface antigen Sca3</fullName>
    </submittedName>
</protein>
<gene>
    <name evidence="8" type="ORF">RTTH1527_02155</name>
</gene>
<evidence type="ECO:0000256" key="4">
    <source>
        <dbReference type="ARBA" id="ARBA00023237"/>
    </source>
</evidence>
<keyword evidence="6" id="KW-0732">Signal</keyword>
<sequence>MKKSKILRKFLATASLCGTLFTNSNATGAIIPNSGSVSLNTGAGLVGGVFQNGDIIQIVNGGREIKISADKANAVIGGISALRELPDFGGVEVSQNVSIGPLSAGENLNTNFGPLKFISNNVTSIITGVDTQTFSNIDFAGKNATLQINKDLNITTKIDNTVAGNNGTITFEGSGVISNHIGFTNSLLGINVGNGEAKIDASRANNITINAKNINLTHNNSIFTLCDCNITTLKGNINNTTGIDGQGILNLAYDPDSSNIITGDIGNIGSLDTINVLRGSATLNSTIVKATNINLQHDTATLNLGDNIIVIGNIKGINNEEERLNLKVNDQIDNEMIIPINKGMSGKLNLQGNATLNGNIDNLRILKFSGGHDKILNLQGNTEVEHIIFEDSILNSGTITVNGLLNTHVVTFNKSNANGGTLIINAKNTISASLLNAIKAKIQINANLTINHPSAGHIGDIRIADNTTYTINADIGHVNLLQNGAKIMFEGADAMLALINTSFTDRTFTIYNNLNQSGNDEYGIVKIEAITKGITISNHSEPYTIGQDNTHRLKELIVEGGGNIIVDNTVFTKLLSINSTGQITFNRTLDLGAGGNIAFGKNGTLVVHGVAGSITTSENNQGILTINSGNVTGTIGANGLGLKLVNIGAGSVTCSANVFAPVALTNPSSILILADGVTLTGTVTTHNNTKGILSLGIGSNVTGLIGENNATLEKINIGAGASNIDNNIYAGSMVLTDKTSELILNTNVVVNGNITTIAGNNSGKLVFTGNGDITGNIGANGAALQEVVFNGTTNIGGTANSQNFTVAHSEANVVITGLTTGSLKYKDTGTIIANGGLVGDIDFNNKAGKFILGDGTTIDGSVLCTGGIAGTLHFIGDGNVTQNIGSDTENSISTINIQGDNTKNVTITNDIFVNNIYFTNGGVLQLGGNLTTHNIDFGANGGTLEFNGNNTYNLNAIIVNGQNGILNAFTNLKATDDTIGTVKIINIGQIGTPQNFTIQVNNKNLTLVSNINSSINFCDSNSQLILSAPVDQTIKFINNLNGTGGGIITLDGNGNNLTISGNNGIKLGSRDNELSSLNIKGKVTVTHNLDVQNIHQLNINNGAFFNDHSLTSAKIKNINIGEETGEATYTLDAINCDFDLNTSGMVFKHQDSVLELKNSSNTNDRIITLTSVLDPGNGQSGIIKLITDTNKLTIDNNGNVAYTLGTANHMLKQLTFTSINNGAIALKVGINVENITLNIKDIELNEVNANVLFNKNVTYTATGNINGHVDFQGNAGVINLDDGIKIDGSVTSTNDVNGTLNLNGSGEVTGLITNIAMLQAGAGDVSLSASGNYSITEIQGNGNNNLTFAANSHLTTDINKTDGQAVNLVFINGGSVSGSVGLSKAVGDIIIHAGNVTFNNTVKSSNVVISDGSTMQVNNNITANDISGKNINNGTLKLNNHTPIIITSTLGHNNSIGTIEVANNDVTITGALKAQNIHFSNAAQETTLTLGAASQVTNITTAGNNIHTLEITDLDTGNDGTIGTENNRLKSIELTGNGTITINSKHVYSSITTANNEQGNVKLNIEGGIAYDLGSEIRSLANVQISEDSTVKGDVYSKYLNIDAGKTINFDRGDNNMNPKNLDIPDAIIDLDVLPRSLSLFNYFTDIKADNLNFVDGTATANFKDAVVIDARIDNGGTLKFNNNVWLTQEIKNANSIEIASNKFMLLQKNIKAATLIADKANLVLLDNVEINTNLNVRDIVLDLANYELKYTGNVTHNGLLTIITYFDTALQKGGHILVGQGSNVDMSDLDNLIIKIKSRSDITNITSDTKHQVVKLEAGAIYNPVPQTKVIIDASGEQNKFVKWVTDANGFVLLTNTDTIGQNNTDNGSLDNGYVGNSSNNNSSNGVVGPSKDKDHGITDIAPIFDPSPILDYTKNNYVASSIANQLINHVKGFGNTTDAGKLLNDLGFMLPNRVTETLDRLSHRTNINGLNEGVAGLNGIEIENFLTDIAINMDNFTAEGIGNRLEELIDAGTVNGLNRTNASLNNNNLNLRRLAANNQTVIAAGDEDNTVTGIWGMSFYSKIKQNSKNSASGYQSNTGGGIIGFDYNIDNSIVIGAAYTMADSKVKHKNDKSGDKTKAKSNIYSIYGLYHWLNNNFFVEAIGVYGRNKIKNYEKRITAITDQTAIGKFINTFYSYELLGGYNYLVSNRTTITPMFGIRYTTLKNNSYKENNTTFQNLSIKKNYHDKFETILGLNGATHYLAQDIIIKPELHWFINYQYKNKLPNIDARLDGIDEPLTTIRFKSAKITYNLGGGISTKNNMIEFGIRYNLSLAKKYTAHQGSLKIKVKL</sequence>
<name>A0ABM5MUH6_RICTP</name>
<feature type="domain" description="Autotransporter" evidence="7">
    <location>
        <begin position="2049"/>
        <end position="2331"/>
    </location>
</feature>
<evidence type="ECO:0000313" key="9">
    <source>
        <dbReference type="Proteomes" id="UP000007581"/>
    </source>
</evidence>
<feature type="chain" id="PRO_5046215691" evidence="6">
    <location>
        <begin position="27"/>
        <end position="2331"/>
    </location>
</feature>
<dbReference type="InterPro" id="IPR006315">
    <property type="entry name" value="OM_autotransptr_brl_dom"/>
</dbReference>
<dbReference type="SMART" id="SM00869">
    <property type="entry name" value="Autotransporter"/>
    <property type="match status" value="1"/>
</dbReference>
<feature type="compositionally biased region" description="Low complexity" evidence="5">
    <location>
        <begin position="1873"/>
        <end position="1890"/>
    </location>
</feature>
<dbReference type="RefSeq" id="WP_014419436.1">
    <property type="nucleotide sequence ID" value="NC_017066.1"/>
</dbReference>
<accession>A0ABM5MUH6</accession>
<proteinExistence type="predicted"/>
<keyword evidence="4" id="KW-0998">Cell outer membrane</keyword>
<dbReference type="NCBIfam" id="TIGR01414">
    <property type="entry name" value="autotrans_barl"/>
    <property type="match status" value="1"/>
</dbReference>
<dbReference type="InterPro" id="IPR005546">
    <property type="entry name" value="Autotransporte_beta"/>
</dbReference>
<comment type="subcellular location">
    <subcellularLocation>
        <location evidence="1">Cell outer membrane</location>
    </subcellularLocation>
</comment>
<evidence type="ECO:0000313" key="8">
    <source>
        <dbReference type="EMBL" id="AFE54296.1"/>
    </source>
</evidence>
<organism evidence="8 9">
    <name type="scientific">Rickettsia typhi str. TH1527</name>
    <dbReference type="NCBI Taxonomy" id="1003201"/>
    <lineage>
        <taxon>Bacteria</taxon>
        <taxon>Pseudomonadati</taxon>
        <taxon>Pseudomonadota</taxon>
        <taxon>Alphaproteobacteria</taxon>
        <taxon>Rickettsiales</taxon>
        <taxon>Rickettsiaceae</taxon>
        <taxon>Rickettsieae</taxon>
        <taxon>Rickettsia</taxon>
        <taxon>typhus group</taxon>
    </lineage>
</organism>
<keyword evidence="9" id="KW-1185">Reference proteome</keyword>
<keyword evidence="2" id="KW-0472">Membrane</keyword>
<keyword evidence="3" id="KW-0812">Transmembrane</keyword>
<dbReference type="PROSITE" id="PS51208">
    <property type="entry name" value="AUTOTRANSPORTER"/>
    <property type="match status" value="1"/>
</dbReference>
<dbReference type="EMBL" id="CP003397">
    <property type="protein sequence ID" value="AFE54296.1"/>
    <property type="molecule type" value="Genomic_DNA"/>
</dbReference>
<dbReference type="Pfam" id="PF03797">
    <property type="entry name" value="Autotransporter"/>
    <property type="match status" value="1"/>
</dbReference>
<evidence type="ECO:0000256" key="6">
    <source>
        <dbReference type="SAM" id="SignalP"/>
    </source>
</evidence>
<evidence type="ECO:0000256" key="2">
    <source>
        <dbReference type="ARBA" id="ARBA00022452"/>
    </source>
</evidence>
<evidence type="ECO:0000256" key="1">
    <source>
        <dbReference type="ARBA" id="ARBA00004442"/>
    </source>
</evidence>
<feature type="region of interest" description="Disordered" evidence="5">
    <location>
        <begin position="1863"/>
        <end position="1894"/>
    </location>
</feature>
<evidence type="ECO:0000256" key="5">
    <source>
        <dbReference type="SAM" id="MobiDB-lite"/>
    </source>
</evidence>
<dbReference type="Gene3D" id="2.40.128.130">
    <property type="entry name" value="Autotransporter beta-domain"/>
    <property type="match status" value="1"/>
</dbReference>
<evidence type="ECO:0000259" key="7">
    <source>
        <dbReference type="PROSITE" id="PS51208"/>
    </source>
</evidence>
<reference evidence="8" key="1">
    <citation type="submission" date="2012-03" db="EMBL/GenBank/DDBJ databases">
        <authorList>
            <person name="Johnson S.L."/>
            <person name="Sims D."/>
            <person name="Han S."/>
            <person name="Bruce D.C."/>
            <person name="Dasch G.A."/>
        </authorList>
    </citation>
    <scope>NUCLEOTIDE SEQUENCE [LARGE SCALE GENOMIC DNA]</scope>
    <source>
        <strain evidence="8">TH1527</strain>
    </source>
</reference>
<dbReference type="SUPFAM" id="SSF103515">
    <property type="entry name" value="Autotransporter"/>
    <property type="match status" value="1"/>
</dbReference>
<evidence type="ECO:0000256" key="3">
    <source>
        <dbReference type="ARBA" id="ARBA00022692"/>
    </source>
</evidence>